<reference evidence="3 5" key="1">
    <citation type="journal article" date="2017" name="Nat. Microbiol.">
        <title>Natural product diversity associated with the nematode symbionts Photorhabdus and Xenorhabdus.</title>
        <authorList>
            <person name="Tobias N.J."/>
            <person name="Wolff H."/>
            <person name="Djahanschiri B."/>
            <person name="Grundmann F."/>
            <person name="Kronenwerth M."/>
            <person name="Shi Y.M."/>
            <person name="Simonyi S."/>
            <person name="Grun P."/>
            <person name="Shapiro-Ilan D."/>
            <person name="Pidot S.J."/>
            <person name="Stinear T.P."/>
            <person name="Ebersberger I."/>
            <person name="Bode H.B."/>
        </authorList>
    </citation>
    <scope>NUCLEOTIDE SEQUENCE [LARGE SCALE GENOMIC DNA]</scope>
    <source>
        <strain evidence="3 5">DSM 16337</strain>
    </source>
</reference>
<organism evidence="3 5">
    <name type="scientific">Xenorhabdus ehlersii</name>
    <dbReference type="NCBI Taxonomy" id="290111"/>
    <lineage>
        <taxon>Bacteria</taxon>
        <taxon>Pseudomonadati</taxon>
        <taxon>Pseudomonadota</taxon>
        <taxon>Gammaproteobacteria</taxon>
        <taxon>Enterobacterales</taxon>
        <taxon>Morganellaceae</taxon>
        <taxon>Xenorhabdus</taxon>
    </lineage>
</organism>
<gene>
    <name evidence="4" type="ORF">BDE27_0444</name>
    <name evidence="3" type="ORF">Xehl_02613</name>
</gene>
<dbReference type="InterPro" id="IPR026262">
    <property type="entry name" value="DinJ"/>
</dbReference>
<proteinExistence type="inferred from homology"/>
<dbReference type="GO" id="GO:0015643">
    <property type="term" value="F:toxic substance binding"/>
    <property type="evidence" value="ECO:0007669"/>
    <property type="project" value="InterPro"/>
</dbReference>
<protein>
    <submittedName>
        <fullName evidence="3">Antitoxin DinJ</fullName>
    </submittedName>
    <submittedName>
        <fullName evidence="4">DNA-damage-inducible protein J</fullName>
    </submittedName>
</protein>
<reference evidence="4 6" key="2">
    <citation type="submission" date="2018-09" db="EMBL/GenBank/DDBJ databases">
        <title>Genomic Encyclopedia of Archaeal and Bacterial Type Strains, Phase II (KMG-II): from individual species to whole genera.</title>
        <authorList>
            <person name="Goeker M."/>
        </authorList>
    </citation>
    <scope>NUCLEOTIDE SEQUENCE [LARGE SCALE GENOMIC DNA]</scope>
    <source>
        <strain evidence="4 6">DSM 16337</strain>
    </source>
</reference>
<dbReference type="InterPro" id="IPR013321">
    <property type="entry name" value="Arc_rbn_hlx_hlx"/>
</dbReference>
<dbReference type="Pfam" id="PF04221">
    <property type="entry name" value="RelB"/>
    <property type="match status" value="1"/>
</dbReference>
<dbReference type="InterPro" id="IPR007337">
    <property type="entry name" value="RelB/DinJ"/>
</dbReference>
<keyword evidence="6" id="KW-1185">Reference proteome</keyword>
<accession>A0A2D0IPD7</accession>
<dbReference type="Proteomes" id="UP000283568">
    <property type="component" value="Unassembled WGS sequence"/>
</dbReference>
<dbReference type="NCBIfam" id="TIGR02384">
    <property type="entry name" value="RelB_DinJ"/>
    <property type="match status" value="1"/>
</dbReference>
<dbReference type="PIRSF" id="PIRSF003108">
    <property type="entry name" value="DinJ"/>
    <property type="match status" value="1"/>
</dbReference>
<evidence type="ECO:0000313" key="5">
    <source>
        <dbReference type="Proteomes" id="UP000225605"/>
    </source>
</evidence>
<evidence type="ECO:0000313" key="4">
    <source>
        <dbReference type="EMBL" id="RKE92783.1"/>
    </source>
</evidence>
<comment type="caution">
    <text evidence="3">The sequence shown here is derived from an EMBL/GenBank/DDBJ whole genome shotgun (WGS) entry which is preliminary data.</text>
</comment>
<dbReference type="PANTHER" id="PTHR38781">
    <property type="entry name" value="ANTITOXIN DINJ-RELATED"/>
    <property type="match status" value="1"/>
</dbReference>
<dbReference type="GO" id="GO:0000987">
    <property type="term" value="F:cis-regulatory region sequence-specific DNA binding"/>
    <property type="evidence" value="ECO:0007669"/>
    <property type="project" value="InterPro"/>
</dbReference>
<evidence type="ECO:0000256" key="1">
    <source>
        <dbReference type="ARBA" id="ARBA00010562"/>
    </source>
</evidence>
<dbReference type="Gene3D" id="1.10.1220.10">
    <property type="entry name" value="Met repressor-like"/>
    <property type="match status" value="1"/>
</dbReference>
<dbReference type="GO" id="GO:0006355">
    <property type="term" value="P:regulation of DNA-templated transcription"/>
    <property type="evidence" value="ECO:0007669"/>
    <property type="project" value="InterPro"/>
</dbReference>
<evidence type="ECO:0000313" key="3">
    <source>
        <dbReference type="EMBL" id="PHM23613.1"/>
    </source>
</evidence>
<name>A0A2D0IPD7_9GAMM</name>
<dbReference type="AlphaFoldDB" id="A0A2D0IPD7"/>
<dbReference type="RefSeq" id="WP_099132698.1">
    <property type="nucleotide sequence ID" value="NZ_CAWNOJ010000024.1"/>
</dbReference>
<dbReference type="EMBL" id="NIBT01000013">
    <property type="protein sequence ID" value="PHM23613.1"/>
    <property type="molecule type" value="Genomic_DNA"/>
</dbReference>
<comment type="similarity">
    <text evidence="1">Belongs to the RelB/DinJ antitoxin family.</text>
</comment>
<dbReference type="Proteomes" id="UP000225605">
    <property type="component" value="Unassembled WGS sequence"/>
</dbReference>
<dbReference type="EMBL" id="RAQI01000001">
    <property type="protein sequence ID" value="RKE92783.1"/>
    <property type="molecule type" value="Genomic_DNA"/>
</dbReference>
<keyword evidence="2" id="KW-1277">Toxin-antitoxin system</keyword>
<evidence type="ECO:0000313" key="6">
    <source>
        <dbReference type="Proteomes" id="UP000283568"/>
    </source>
</evidence>
<dbReference type="OrthoDB" id="3174560at2"/>
<evidence type="ECO:0000256" key="2">
    <source>
        <dbReference type="ARBA" id="ARBA00022649"/>
    </source>
</evidence>
<sequence>MAANAFVRARIDETLKNEAAEVLASMGLTVSDLIRITLTKVAKEKALPFDLRNPNALTAKTIADSENGINIHKAKDVDDLFDKLGI</sequence>
<dbReference type="PANTHER" id="PTHR38781:SF1">
    <property type="entry name" value="ANTITOXIN DINJ-RELATED"/>
    <property type="match status" value="1"/>
</dbReference>
<dbReference type="GO" id="GO:0044010">
    <property type="term" value="P:single-species biofilm formation"/>
    <property type="evidence" value="ECO:0007669"/>
    <property type="project" value="InterPro"/>
</dbReference>
<dbReference type="GO" id="GO:0006351">
    <property type="term" value="P:DNA-templated transcription"/>
    <property type="evidence" value="ECO:0007669"/>
    <property type="project" value="TreeGrafter"/>
</dbReference>